<evidence type="ECO:0000313" key="2">
    <source>
        <dbReference type="Proteomes" id="UP000325081"/>
    </source>
</evidence>
<keyword evidence="1" id="KW-0430">Lectin</keyword>
<gene>
    <name evidence="1" type="ORF">STAS_12539</name>
</gene>
<reference evidence="2" key="1">
    <citation type="journal article" date="2019" name="Curr. Biol.">
        <title>Genome Sequence of Striga asiatica Provides Insight into the Evolution of Plant Parasitism.</title>
        <authorList>
            <person name="Yoshida S."/>
            <person name="Kim S."/>
            <person name="Wafula E.K."/>
            <person name="Tanskanen J."/>
            <person name="Kim Y.M."/>
            <person name="Honaas L."/>
            <person name="Yang Z."/>
            <person name="Spallek T."/>
            <person name="Conn C.E."/>
            <person name="Ichihashi Y."/>
            <person name="Cheong K."/>
            <person name="Cui S."/>
            <person name="Der J.P."/>
            <person name="Gundlach H."/>
            <person name="Jiao Y."/>
            <person name="Hori C."/>
            <person name="Ishida J.K."/>
            <person name="Kasahara H."/>
            <person name="Kiba T."/>
            <person name="Kim M.S."/>
            <person name="Koo N."/>
            <person name="Laohavisit A."/>
            <person name="Lee Y.H."/>
            <person name="Lumba S."/>
            <person name="McCourt P."/>
            <person name="Mortimer J.C."/>
            <person name="Mutuku J.M."/>
            <person name="Nomura T."/>
            <person name="Sasaki-Sekimoto Y."/>
            <person name="Seto Y."/>
            <person name="Wang Y."/>
            <person name="Wakatake T."/>
            <person name="Sakakibara H."/>
            <person name="Demura T."/>
            <person name="Yamaguchi S."/>
            <person name="Yoneyama K."/>
            <person name="Manabe R.I."/>
            <person name="Nelson D.C."/>
            <person name="Schulman A.H."/>
            <person name="Timko M.P."/>
            <person name="dePamphilis C.W."/>
            <person name="Choi D."/>
            <person name="Shirasu K."/>
        </authorList>
    </citation>
    <scope>NUCLEOTIDE SEQUENCE [LARGE SCALE GENOMIC DNA]</scope>
    <source>
        <strain evidence="2">cv. UVA1</strain>
    </source>
</reference>
<proteinExistence type="predicted"/>
<accession>A0A5A7PTN7</accession>
<keyword evidence="1" id="KW-0808">Transferase</keyword>
<dbReference type="EMBL" id="BKCP01005084">
    <property type="protein sequence ID" value="GER36213.1"/>
    <property type="molecule type" value="Genomic_DNA"/>
</dbReference>
<comment type="caution">
    <text evidence="1">The sequence shown here is derived from an EMBL/GenBank/DDBJ whole genome shotgun (WGS) entry which is preliminary data.</text>
</comment>
<sequence length="144" mass="16175">MATGALENAAYLRLVQQSHLLLLLFESFIKCDSCLFNGAVSPRGESFRAAEARFFSFRARSKITEYCPAALGVVTKIALDRLSLIRKSPLKVMHKTYRNVTGELNDPVIKKPEVSGEGGVPKFYVALTATDAPYSKWQFRIMYY</sequence>
<protein>
    <submittedName>
        <fullName evidence="1">S-locus lectin protein kinase family protein</fullName>
    </submittedName>
</protein>
<evidence type="ECO:0000313" key="1">
    <source>
        <dbReference type="EMBL" id="GER36213.1"/>
    </source>
</evidence>
<dbReference type="GO" id="GO:0030246">
    <property type="term" value="F:carbohydrate binding"/>
    <property type="evidence" value="ECO:0007669"/>
    <property type="project" value="UniProtKB-KW"/>
</dbReference>
<organism evidence="1 2">
    <name type="scientific">Striga asiatica</name>
    <name type="common">Asiatic witchweed</name>
    <name type="synonym">Buchnera asiatica</name>
    <dbReference type="NCBI Taxonomy" id="4170"/>
    <lineage>
        <taxon>Eukaryota</taxon>
        <taxon>Viridiplantae</taxon>
        <taxon>Streptophyta</taxon>
        <taxon>Embryophyta</taxon>
        <taxon>Tracheophyta</taxon>
        <taxon>Spermatophyta</taxon>
        <taxon>Magnoliopsida</taxon>
        <taxon>eudicotyledons</taxon>
        <taxon>Gunneridae</taxon>
        <taxon>Pentapetalae</taxon>
        <taxon>asterids</taxon>
        <taxon>lamiids</taxon>
        <taxon>Lamiales</taxon>
        <taxon>Orobanchaceae</taxon>
        <taxon>Buchnereae</taxon>
        <taxon>Striga</taxon>
    </lineage>
</organism>
<name>A0A5A7PTN7_STRAF</name>
<keyword evidence="1" id="KW-0418">Kinase</keyword>
<dbReference type="AlphaFoldDB" id="A0A5A7PTN7"/>
<keyword evidence="2" id="KW-1185">Reference proteome</keyword>
<dbReference type="GO" id="GO:0016301">
    <property type="term" value="F:kinase activity"/>
    <property type="evidence" value="ECO:0007669"/>
    <property type="project" value="UniProtKB-KW"/>
</dbReference>
<dbReference type="Proteomes" id="UP000325081">
    <property type="component" value="Unassembled WGS sequence"/>
</dbReference>